<protein>
    <submittedName>
        <fullName evidence="2">DinB family protein</fullName>
    </submittedName>
</protein>
<dbReference type="Pfam" id="PF12867">
    <property type="entry name" value="DinB_2"/>
    <property type="match status" value="1"/>
</dbReference>
<organism evidence="2 3">
    <name type="scientific">Quadrisphaera setariae</name>
    <dbReference type="NCBI Taxonomy" id="2593304"/>
    <lineage>
        <taxon>Bacteria</taxon>
        <taxon>Bacillati</taxon>
        <taxon>Actinomycetota</taxon>
        <taxon>Actinomycetes</taxon>
        <taxon>Kineosporiales</taxon>
        <taxon>Kineosporiaceae</taxon>
        <taxon>Quadrisphaera</taxon>
    </lineage>
</organism>
<sequence length="178" mass="19155">MDATQVLQAGLDQVRDVVVAALDELTDAQLVQPLEPGTNTVAWLVWHLVRVQDDHVAHVAGADQVWTSSRPGASGGSGTSWARRFDLPLDDDEIGYGFDEARVLAVKAPSHLLRGYLDAVHQRTSAYLAGLSPADLDRVVDTSWDPPVTLGVRLTSVLGDDLQHAGQAAYAAGVLRRR</sequence>
<dbReference type="AlphaFoldDB" id="A0A5C8ZGW4"/>
<dbReference type="SUPFAM" id="SSF109854">
    <property type="entry name" value="DinB/YfiT-like putative metalloenzymes"/>
    <property type="match status" value="1"/>
</dbReference>
<proteinExistence type="predicted"/>
<evidence type="ECO:0000313" key="2">
    <source>
        <dbReference type="EMBL" id="TXR57172.1"/>
    </source>
</evidence>
<keyword evidence="3" id="KW-1185">Reference proteome</keyword>
<reference evidence="2 3" key="1">
    <citation type="submission" date="2019-07" db="EMBL/GenBank/DDBJ databases">
        <title>Quadrisphaera sp. strain DD2A genome sequencing and assembly.</title>
        <authorList>
            <person name="Kim I."/>
        </authorList>
    </citation>
    <scope>NUCLEOTIDE SEQUENCE [LARGE SCALE GENOMIC DNA]</scope>
    <source>
        <strain evidence="2 3">DD2A</strain>
    </source>
</reference>
<name>A0A5C8ZGW4_9ACTN</name>
<dbReference type="RefSeq" id="WP_147925591.1">
    <property type="nucleotide sequence ID" value="NZ_VKAC01000003.1"/>
</dbReference>
<accession>A0A5C8ZGW4</accession>
<dbReference type="NCBIfam" id="NF047843">
    <property type="entry name" value="MST_Rv0443"/>
    <property type="match status" value="1"/>
</dbReference>
<dbReference type="EMBL" id="VKAC01000003">
    <property type="protein sequence ID" value="TXR57172.1"/>
    <property type="molecule type" value="Genomic_DNA"/>
</dbReference>
<dbReference type="Gene3D" id="1.20.120.450">
    <property type="entry name" value="dinb family like domain"/>
    <property type="match status" value="1"/>
</dbReference>
<gene>
    <name evidence="2" type="ORF">FMM08_06880</name>
</gene>
<comment type="caution">
    <text evidence="2">The sequence shown here is derived from an EMBL/GenBank/DDBJ whole genome shotgun (WGS) entry which is preliminary data.</text>
</comment>
<dbReference type="Proteomes" id="UP000321234">
    <property type="component" value="Unassembled WGS sequence"/>
</dbReference>
<evidence type="ECO:0000259" key="1">
    <source>
        <dbReference type="Pfam" id="PF12867"/>
    </source>
</evidence>
<dbReference type="InterPro" id="IPR034660">
    <property type="entry name" value="DinB/YfiT-like"/>
</dbReference>
<dbReference type="InterPro" id="IPR024775">
    <property type="entry name" value="DinB-like"/>
</dbReference>
<dbReference type="OrthoDB" id="2363925at2"/>
<feature type="domain" description="DinB-like" evidence="1">
    <location>
        <begin position="11"/>
        <end position="168"/>
    </location>
</feature>
<evidence type="ECO:0000313" key="3">
    <source>
        <dbReference type="Proteomes" id="UP000321234"/>
    </source>
</evidence>